<evidence type="ECO:0000256" key="5">
    <source>
        <dbReference type="ARBA" id="ARBA00022964"/>
    </source>
</evidence>
<evidence type="ECO:0000256" key="7">
    <source>
        <dbReference type="ARBA" id="ARBA00023004"/>
    </source>
</evidence>
<evidence type="ECO:0000256" key="10">
    <source>
        <dbReference type="ARBA" id="ARBA00023242"/>
    </source>
</evidence>
<evidence type="ECO:0000256" key="6">
    <source>
        <dbReference type="ARBA" id="ARBA00023002"/>
    </source>
</evidence>
<dbReference type="Pfam" id="PF02373">
    <property type="entry name" value="JmjC"/>
    <property type="match status" value="1"/>
</dbReference>
<dbReference type="InterPro" id="IPR050910">
    <property type="entry name" value="JMJD6_ArgDemeth/LysHydrox"/>
</dbReference>
<evidence type="ECO:0000256" key="3">
    <source>
        <dbReference type="ARBA" id="ARBA00022723"/>
    </source>
</evidence>
<dbReference type="GO" id="GO:0005634">
    <property type="term" value="C:nucleus"/>
    <property type="evidence" value="ECO:0007669"/>
    <property type="project" value="UniProtKB-SubCell"/>
</dbReference>
<keyword evidence="8" id="KW-0805">Transcription regulation</keyword>
<sequence length="312" mass="36091">MRVELDAYGWSKWNYCANNYWPSEGVDRVPRIDCARVGKQDFVRLYEQPGLPVAILGCTREWPAAERWTPERLLKHFADSPFKVGEDDEGDPVRIKFKYFMRYMTSEEAQRDDSPLYIFESSFREPAKDAEANPRTRLTKRDLLQDYKVLEYFSEDLFKLTGSRRPPYRWFVMGGARSGTGIHIDPLGTSAWNTLLSGHKRWVMFPPQTPKELYDPPMKPYDHEAVAWFTHVYPRFTAALPGQNGVTVGEHYGMVEMLQRPGETVFVPGGWAHVVMNLDLTVAVTQNFCSSTNLDYVYLRARNSRPRMAARL</sequence>
<reference evidence="14" key="1">
    <citation type="journal article" date="2018" name="Nat. Microbiol.">
        <title>Leveraging single-cell genomics to expand the fungal tree of life.</title>
        <authorList>
            <person name="Ahrendt S.R."/>
            <person name="Quandt C.A."/>
            <person name="Ciobanu D."/>
            <person name="Clum A."/>
            <person name="Salamov A."/>
            <person name="Andreopoulos B."/>
            <person name="Cheng J.F."/>
            <person name="Woyke T."/>
            <person name="Pelin A."/>
            <person name="Henrissat B."/>
            <person name="Reynolds N.K."/>
            <person name="Benny G.L."/>
            <person name="Smith M.E."/>
            <person name="James T.Y."/>
            <person name="Grigoriev I.V."/>
        </authorList>
    </citation>
    <scope>NUCLEOTIDE SEQUENCE [LARGE SCALE GENOMIC DNA]</scope>
    <source>
        <strain evidence="14">RSA 1356</strain>
    </source>
</reference>
<accession>A0A4P9XWJ5</accession>
<dbReference type="Gene3D" id="2.60.120.650">
    <property type="entry name" value="Cupin"/>
    <property type="match status" value="1"/>
</dbReference>
<evidence type="ECO:0000256" key="11">
    <source>
        <dbReference type="ARBA" id="ARBA00038068"/>
    </source>
</evidence>
<evidence type="ECO:0000256" key="1">
    <source>
        <dbReference type="ARBA" id="ARBA00001954"/>
    </source>
</evidence>
<keyword evidence="14" id="KW-1185">Reference proteome</keyword>
<evidence type="ECO:0000259" key="12">
    <source>
        <dbReference type="PROSITE" id="PS51184"/>
    </source>
</evidence>
<protein>
    <recommendedName>
        <fullName evidence="12">JmjC domain-containing protein</fullName>
    </recommendedName>
</protein>
<dbReference type="PANTHER" id="PTHR12480">
    <property type="entry name" value="ARGININE DEMETHYLASE AND LYSYL-HYDROXYLASE JMJD"/>
    <property type="match status" value="1"/>
</dbReference>
<evidence type="ECO:0000313" key="13">
    <source>
        <dbReference type="EMBL" id="RKP09981.1"/>
    </source>
</evidence>
<dbReference type="SMART" id="SM00558">
    <property type="entry name" value="JmjC"/>
    <property type="match status" value="1"/>
</dbReference>
<evidence type="ECO:0000256" key="8">
    <source>
        <dbReference type="ARBA" id="ARBA00023015"/>
    </source>
</evidence>
<keyword evidence="10" id="KW-0539">Nucleus</keyword>
<dbReference type="EMBL" id="KZ992477">
    <property type="protein sequence ID" value="RKP09981.1"/>
    <property type="molecule type" value="Genomic_DNA"/>
</dbReference>
<dbReference type="PANTHER" id="PTHR12480:SF32">
    <property type="entry name" value="BIFUNCTIONAL ARGININE DEMETHYLASE AND LYSYL-HYDROXYLASE JMJD6"/>
    <property type="match status" value="1"/>
</dbReference>
<comment type="subcellular location">
    <subcellularLocation>
        <location evidence="2">Nucleus</location>
    </subcellularLocation>
</comment>
<evidence type="ECO:0000256" key="2">
    <source>
        <dbReference type="ARBA" id="ARBA00004123"/>
    </source>
</evidence>
<dbReference type="SUPFAM" id="SSF51197">
    <property type="entry name" value="Clavaminate synthase-like"/>
    <property type="match status" value="1"/>
</dbReference>
<evidence type="ECO:0000256" key="4">
    <source>
        <dbReference type="ARBA" id="ARBA00022853"/>
    </source>
</evidence>
<evidence type="ECO:0000313" key="14">
    <source>
        <dbReference type="Proteomes" id="UP000271241"/>
    </source>
</evidence>
<dbReference type="STRING" id="78915.A0A4P9XWJ5"/>
<organism evidence="13 14">
    <name type="scientific">Thamnocephalis sphaerospora</name>
    <dbReference type="NCBI Taxonomy" id="78915"/>
    <lineage>
        <taxon>Eukaryota</taxon>
        <taxon>Fungi</taxon>
        <taxon>Fungi incertae sedis</taxon>
        <taxon>Zoopagomycota</taxon>
        <taxon>Zoopagomycotina</taxon>
        <taxon>Zoopagomycetes</taxon>
        <taxon>Zoopagales</taxon>
        <taxon>Sigmoideomycetaceae</taxon>
        <taxon>Thamnocephalis</taxon>
    </lineage>
</organism>
<proteinExistence type="inferred from homology"/>
<keyword evidence="6" id="KW-0560">Oxidoreductase</keyword>
<feature type="non-terminal residue" evidence="13">
    <location>
        <position position="312"/>
    </location>
</feature>
<keyword evidence="5" id="KW-0223">Dioxygenase</keyword>
<gene>
    <name evidence="13" type="ORF">THASP1DRAFT_10514</name>
</gene>
<dbReference type="GO" id="GO:0106140">
    <property type="term" value="F:P-TEFb complex binding"/>
    <property type="evidence" value="ECO:0007669"/>
    <property type="project" value="TreeGrafter"/>
</dbReference>
<comment type="cofactor">
    <cofactor evidence="1">
        <name>Fe(2+)</name>
        <dbReference type="ChEBI" id="CHEBI:29033"/>
    </cofactor>
</comment>
<dbReference type="AlphaFoldDB" id="A0A4P9XWJ5"/>
<dbReference type="GO" id="GO:0005737">
    <property type="term" value="C:cytoplasm"/>
    <property type="evidence" value="ECO:0007669"/>
    <property type="project" value="TreeGrafter"/>
</dbReference>
<comment type="similarity">
    <text evidence="11">Belongs to the JMJD6 family.</text>
</comment>
<keyword evidence="9" id="KW-0804">Transcription</keyword>
<dbReference type="GO" id="GO:0033749">
    <property type="term" value="F:histone H4R3 demethylase activity"/>
    <property type="evidence" value="ECO:0007669"/>
    <property type="project" value="TreeGrafter"/>
</dbReference>
<dbReference type="Proteomes" id="UP000271241">
    <property type="component" value="Unassembled WGS sequence"/>
</dbReference>
<dbReference type="OrthoDB" id="424465at2759"/>
<feature type="domain" description="JmjC" evidence="12">
    <location>
        <begin position="138"/>
        <end position="305"/>
    </location>
</feature>
<name>A0A4P9XWJ5_9FUNG</name>
<dbReference type="InterPro" id="IPR003347">
    <property type="entry name" value="JmjC_dom"/>
</dbReference>
<dbReference type="PROSITE" id="PS51184">
    <property type="entry name" value="JMJC"/>
    <property type="match status" value="1"/>
</dbReference>
<keyword evidence="3" id="KW-0479">Metal-binding</keyword>
<dbReference type="GO" id="GO:0046872">
    <property type="term" value="F:metal ion binding"/>
    <property type="evidence" value="ECO:0007669"/>
    <property type="project" value="UniProtKB-KW"/>
</dbReference>
<evidence type="ECO:0000256" key="9">
    <source>
        <dbReference type="ARBA" id="ARBA00023163"/>
    </source>
</evidence>
<keyword evidence="7" id="KW-0408">Iron</keyword>
<keyword evidence="4" id="KW-0156">Chromatin regulator</keyword>